<dbReference type="RefSeq" id="WP_278158777.1">
    <property type="nucleotide sequence ID" value="NZ_CP121252.1"/>
</dbReference>
<dbReference type="InterPro" id="IPR048015">
    <property type="entry name" value="NTP-PPase_MazG-like_N"/>
</dbReference>
<evidence type="ECO:0000313" key="2">
    <source>
        <dbReference type="EMBL" id="WFP17356.1"/>
    </source>
</evidence>
<dbReference type="Proteomes" id="UP001219037">
    <property type="component" value="Chromosome"/>
</dbReference>
<proteinExistence type="predicted"/>
<name>A0ABY8H8J6_9MICC</name>
<dbReference type="CDD" id="cd11528">
    <property type="entry name" value="NTP-PPase_MazG_Nterm"/>
    <property type="match status" value="1"/>
</dbReference>
<keyword evidence="3" id="KW-1185">Reference proteome</keyword>
<dbReference type="PANTHER" id="PTHR30522:SF0">
    <property type="entry name" value="NUCLEOSIDE TRIPHOSPHATE PYROPHOSPHOHYDROLASE"/>
    <property type="match status" value="1"/>
</dbReference>
<dbReference type="EMBL" id="CP121252">
    <property type="protein sequence ID" value="WFP17356.1"/>
    <property type="molecule type" value="Genomic_DNA"/>
</dbReference>
<dbReference type="InterPro" id="IPR004518">
    <property type="entry name" value="MazG-like_dom"/>
</dbReference>
<organism evidence="2 3">
    <name type="scientific">Citricoccus muralis</name>
    <dbReference type="NCBI Taxonomy" id="169134"/>
    <lineage>
        <taxon>Bacteria</taxon>
        <taxon>Bacillati</taxon>
        <taxon>Actinomycetota</taxon>
        <taxon>Actinomycetes</taxon>
        <taxon>Micrococcales</taxon>
        <taxon>Micrococcaceae</taxon>
        <taxon>Citricoccus</taxon>
    </lineage>
</organism>
<evidence type="ECO:0000313" key="3">
    <source>
        <dbReference type="Proteomes" id="UP001219037"/>
    </source>
</evidence>
<sequence length="246" mass="27121">MSETPGAVDHLMWVTRQLRRWCPWTRELTHAQLAEYLIEEAHETVEAIEALPAVDAAPEVQRTGYDTLRKEFGDVLFQVVLHSAVAEELSGTEASGFTLDTVAEAITEKMIRRNPHVFTPEGELLDASELGAVTIDDVEKNWERIKKSERADHPEGREGDRAVTSVFDLPAALPALAAAAKAVDRAGRQPVNPLPAPHVGPLSVDLTDEEQLGEDLFALVQAARARGLDPERALRAHLRGRRESSF</sequence>
<feature type="domain" description="NTP pyrophosphohydrolase MazG-like" evidence="1">
    <location>
        <begin position="29"/>
        <end position="118"/>
    </location>
</feature>
<dbReference type="PANTHER" id="PTHR30522">
    <property type="entry name" value="NUCLEOSIDE TRIPHOSPHATE PYROPHOSPHOHYDROLASE"/>
    <property type="match status" value="1"/>
</dbReference>
<gene>
    <name evidence="2" type="ORF">P8192_04390</name>
</gene>
<dbReference type="SUPFAM" id="SSF101386">
    <property type="entry name" value="all-alpha NTP pyrophosphatases"/>
    <property type="match status" value="1"/>
</dbReference>
<accession>A0ABY8H8J6</accession>
<dbReference type="Gene3D" id="1.10.287.1080">
    <property type="entry name" value="MazG-like"/>
    <property type="match status" value="1"/>
</dbReference>
<dbReference type="Pfam" id="PF03819">
    <property type="entry name" value="MazG"/>
    <property type="match status" value="1"/>
</dbReference>
<dbReference type="InterPro" id="IPR011551">
    <property type="entry name" value="NTP_PyrPHydrolase_MazG"/>
</dbReference>
<evidence type="ECO:0000259" key="1">
    <source>
        <dbReference type="Pfam" id="PF03819"/>
    </source>
</evidence>
<reference evidence="2 3" key="1">
    <citation type="submission" date="2023-04" db="EMBL/GenBank/DDBJ databases">
        <title>Funneling lignin-derived compounds into biodiesel using alkali-halophilic Citricoccus sp. P2.</title>
        <authorList>
            <person name="Luo C.-B."/>
        </authorList>
    </citation>
    <scope>NUCLEOTIDE SEQUENCE [LARGE SCALE GENOMIC DNA]</scope>
    <source>
        <strain evidence="2 3">P2</strain>
    </source>
</reference>
<protein>
    <submittedName>
        <fullName evidence="2">MazG nucleotide pyrophosphohydrolase domain-containing protein</fullName>
    </submittedName>
</protein>